<gene>
    <name evidence="1" type="ORF">C435_05748</name>
</gene>
<dbReference type="PATRIC" id="fig|662475.6.peg.1107"/>
<comment type="caution">
    <text evidence="1">The sequence shown here is derived from an EMBL/GenBank/DDBJ whole genome shotgun (WGS) entry which is preliminary data.</text>
</comment>
<organism evidence="1 2">
    <name type="scientific">Haloarcula marismortui ATCC 33799</name>
    <dbReference type="NCBI Taxonomy" id="662475"/>
    <lineage>
        <taxon>Archaea</taxon>
        <taxon>Methanobacteriati</taxon>
        <taxon>Methanobacteriota</taxon>
        <taxon>Stenosarchaea group</taxon>
        <taxon>Halobacteria</taxon>
        <taxon>Halobacteriales</taxon>
        <taxon>Haloarculaceae</taxon>
        <taxon>Haloarcula</taxon>
    </lineage>
</organism>
<evidence type="ECO:0000313" key="1">
    <source>
        <dbReference type="EMBL" id="EMA21632.1"/>
    </source>
</evidence>
<dbReference type="Proteomes" id="UP000011687">
    <property type="component" value="Unassembled WGS sequence"/>
</dbReference>
<proteinExistence type="predicted"/>
<keyword evidence="2" id="KW-1185">Reference proteome</keyword>
<dbReference type="EMBL" id="AOLS01000033">
    <property type="protein sequence ID" value="EMA21632.1"/>
    <property type="molecule type" value="Genomic_DNA"/>
</dbReference>
<evidence type="ECO:0000313" key="2">
    <source>
        <dbReference type="Proteomes" id="UP000011687"/>
    </source>
</evidence>
<sequence length="47" mass="5654">MHCFRVEEEHSYRETPNRLEYMAELRELLDLDQNKLPDYTALLNSGL</sequence>
<accession>M0KJU7</accession>
<reference evidence="1 2" key="1">
    <citation type="journal article" date="2014" name="PLoS Genet.">
        <title>Phylogenetically driven sequencing of extremely halophilic archaea reveals strategies for static and dynamic osmo-response.</title>
        <authorList>
            <person name="Becker E.A."/>
            <person name="Seitzer P.M."/>
            <person name="Tritt A."/>
            <person name="Larsen D."/>
            <person name="Krusor M."/>
            <person name="Yao A.I."/>
            <person name="Wu D."/>
            <person name="Madern D."/>
            <person name="Eisen J.A."/>
            <person name="Darling A.E."/>
            <person name="Facciotti M.T."/>
        </authorList>
    </citation>
    <scope>NUCLEOTIDE SEQUENCE [LARGE SCALE GENOMIC DNA]</scope>
    <source>
        <strain evidence="1 2">ATCC 33799</strain>
    </source>
</reference>
<dbReference type="AlphaFoldDB" id="M0KJU7"/>
<name>M0KJU7_9EURY</name>
<protein>
    <submittedName>
        <fullName evidence="1">Transposase</fullName>
    </submittedName>
</protein>